<evidence type="ECO:0000256" key="4">
    <source>
        <dbReference type="ARBA" id="ARBA00023163"/>
    </source>
</evidence>
<keyword evidence="3" id="KW-0238">DNA-binding</keyword>
<dbReference type="OrthoDB" id="3467214at2"/>
<organism evidence="6 7">
    <name type="scientific">Microbacterium oxydans</name>
    <dbReference type="NCBI Taxonomy" id="82380"/>
    <lineage>
        <taxon>Bacteria</taxon>
        <taxon>Bacillati</taxon>
        <taxon>Actinomycetota</taxon>
        <taxon>Actinomycetes</taxon>
        <taxon>Micrococcales</taxon>
        <taxon>Microbacteriaceae</taxon>
        <taxon>Microbacterium</taxon>
    </lineage>
</organism>
<evidence type="ECO:0000256" key="2">
    <source>
        <dbReference type="ARBA" id="ARBA00023015"/>
    </source>
</evidence>
<evidence type="ECO:0000313" key="6">
    <source>
        <dbReference type="EMBL" id="KJL31060.1"/>
    </source>
</evidence>
<dbReference type="Pfam" id="PF00356">
    <property type="entry name" value="LacI"/>
    <property type="match status" value="1"/>
</dbReference>
<dbReference type="SUPFAM" id="SSF47413">
    <property type="entry name" value="lambda repressor-like DNA-binding domains"/>
    <property type="match status" value="1"/>
</dbReference>
<evidence type="ECO:0000256" key="3">
    <source>
        <dbReference type="ARBA" id="ARBA00023125"/>
    </source>
</evidence>
<dbReference type="CDD" id="cd01392">
    <property type="entry name" value="HTH_LacI"/>
    <property type="match status" value="1"/>
</dbReference>
<dbReference type="InterPro" id="IPR028082">
    <property type="entry name" value="Peripla_BP_I"/>
</dbReference>
<dbReference type="Pfam" id="PF00532">
    <property type="entry name" value="Peripla_BP_1"/>
    <property type="match status" value="1"/>
</dbReference>
<dbReference type="GO" id="GO:0000976">
    <property type="term" value="F:transcription cis-regulatory region binding"/>
    <property type="evidence" value="ECO:0007669"/>
    <property type="project" value="TreeGrafter"/>
</dbReference>
<dbReference type="SMART" id="SM00354">
    <property type="entry name" value="HTH_LACI"/>
    <property type="match status" value="1"/>
</dbReference>
<evidence type="ECO:0000259" key="5">
    <source>
        <dbReference type="PROSITE" id="PS50932"/>
    </source>
</evidence>
<dbReference type="PANTHER" id="PTHR30146">
    <property type="entry name" value="LACI-RELATED TRANSCRIPTIONAL REPRESSOR"/>
    <property type="match status" value="1"/>
</dbReference>
<dbReference type="GO" id="GO:0003700">
    <property type="term" value="F:DNA-binding transcription factor activity"/>
    <property type="evidence" value="ECO:0007669"/>
    <property type="project" value="TreeGrafter"/>
</dbReference>
<dbReference type="Gene3D" id="3.40.50.2300">
    <property type="match status" value="2"/>
</dbReference>
<dbReference type="EMBL" id="JYIW01000017">
    <property type="protein sequence ID" value="KJL31060.1"/>
    <property type="molecule type" value="Genomic_DNA"/>
</dbReference>
<dbReference type="RefSeq" id="WP_045277954.1">
    <property type="nucleotide sequence ID" value="NZ_JYIW01000017.1"/>
</dbReference>
<dbReference type="InterPro" id="IPR010982">
    <property type="entry name" value="Lambda_DNA-bd_dom_sf"/>
</dbReference>
<evidence type="ECO:0000313" key="7">
    <source>
        <dbReference type="Proteomes" id="UP000033640"/>
    </source>
</evidence>
<proteinExistence type="predicted"/>
<keyword evidence="2" id="KW-0805">Transcription regulation</keyword>
<name>A0A0F0LFJ5_9MICO</name>
<dbReference type="AlphaFoldDB" id="A0A0F0LFJ5"/>
<dbReference type="PANTHER" id="PTHR30146:SF148">
    <property type="entry name" value="HTH-TYPE TRANSCRIPTIONAL REPRESSOR PURR-RELATED"/>
    <property type="match status" value="1"/>
</dbReference>
<reference evidence="6 7" key="1">
    <citation type="submission" date="2015-02" db="EMBL/GenBank/DDBJ databases">
        <title>Draft genome sequences of ten Microbacterium spp. with emphasis on heavy metal contaminated environments.</title>
        <authorList>
            <person name="Corretto E."/>
        </authorList>
    </citation>
    <scope>NUCLEOTIDE SEQUENCE [LARGE SCALE GENOMIC DNA]</scope>
    <source>
        <strain evidence="6 7">BEL4b</strain>
    </source>
</reference>
<protein>
    <submittedName>
        <fullName evidence="6">Catabolite control protein A</fullName>
    </submittedName>
</protein>
<dbReference type="Gene3D" id="1.10.260.40">
    <property type="entry name" value="lambda repressor-like DNA-binding domains"/>
    <property type="match status" value="1"/>
</dbReference>
<dbReference type="PRINTS" id="PR00036">
    <property type="entry name" value="HTHLACI"/>
</dbReference>
<dbReference type="InterPro" id="IPR001761">
    <property type="entry name" value="Peripla_BP/Lac1_sug-bd_dom"/>
</dbReference>
<gene>
    <name evidence="6" type="primary">ccpA_2</name>
    <name evidence="6" type="ORF">RS83_00511</name>
</gene>
<accession>A0A0F0LFJ5</accession>
<dbReference type="PATRIC" id="fig|82380.11.peg.527"/>
<dbReference type="InterPro" id="IPR000843">
    <property type="entry name" value="HTH_LacI"/>
</dbReference>
<feature type="domain" description="HTH lacI-type" evidence="5">
    <location>
        <begin position="6"/>
        <end position="60"/>
    </location>
</feature>
<keyword evidence="1" id="KW-0678">Repressor</keyword>
<dbReference type="PROSITE" id="PS50932">
    <property type="entry name" value="HTH_LACI_2"/>
    <property type="match status" value="1"/>
</dbReference>
<sequence>MGKKGVTLKDVAAVAGVSTSIVSRVLNGGGRVSPKTREAILEAAQRLEFRPNALAQYFALGRSFTVGLLTENSTGIFSMPVIAGIASELSRHDVAAMMYDDGREGAARAENIKKLRARHVDGVIVVGDGNEIPLRSVTADFDVPVVYAHGITDTDSDEVVVPDDLMAGRLAAEHLLAQGRKNIAYITAHRASDAVGNRLQGADAVLQAAGVPVAESRREFGDWSGAWGYRAAERLHQADPTIDGIVCGNDLIALGAARYLVGKGIRVPEDVALVGHDNWVKYSDSEARFLTTVDPRLVDVGVAATDLLVRMINEKPTDESMRRVPCELVLGYSSGAKGAPDEQQLPFV</sequence>
<dbReference type="SUPFAM" id="SSF53822">
    <property type="entry name" value="Periplasmic binding protein-like I"/>
    <property type="match status" value="1"/>
</dbReference>
<evidence type="ECO:0000256" key="1">
    <source>
        <dbReference type="ARBA" id="ARBA00022491"/>
    </source>
</evidence>
<dbReference type="Proteomes" id="UP000033640">
    <property type="component" value="Unassembled WGS sequence"/>
</dbReference>
<keyword evidence="4" id="KW-0804">Transcription</keyword>
<dbReference type="CDD" id="cd06267">
    <property type="entry name" value="PBP1_LacI_sugar_binding-like"/>
    <property type="match status" value="1"/>
</dbReference>
<comment type="caution">
    <text evidence="6">The sequence shown here is derived from an EMBL/GenBank/DDBJ whole genome shotgun (WGS) entry which is preliminary data.</text>
</comment>